<reference evidence="2 3" key="1">
    <citation type="journal article" date="2003" name="Nature">
        <title>The genome sequence of the filamentous fungus Neurospora crassa.</title>
        <authorList>
            <person name="Galagan J.E."/>
            <person name="Calvo S.E."/>
            <person name="Borkovich K.A."/>
            <person name="Selker E.U."/>
            <person name="Read N.D."/>
            <person name="Jaffe D."/>
            <person name="FitzHugh W."/>
            <person name="Ma L.J."/>
            <person name="Smirnov S."/>
            <person name="Purcell S."/>
            <person name="Rehman B."/>
            <person name="Elkins T."/>
            <person name="Engels R."/>
            <person name="Wang S."/>
            <person name="Nielsen C.B."/>
            <person name="Butler J."/>
            <person name="Endrizzi M."/>
            <person name="Qui D."/>
            <person name="Ianakiev P."/>
            <person name="Bell-Pedersen D."/>
            <person name="Nelson M.A."/>
            <person name="Werner-Washburne M."/>
            <person name="Selitrennikoff C.P."/>
            <person name="Kinsey J.A."/>
            <person name="Braun E.L."/>
            <person name="Zelter A."/>
            <person name="Schulte U."/>
            <person name="Kothe G.O."/>
            <person name="Jedd G."/>
            <person name="Mewes W."/>
            <person name="Staben C."/>
            <person name="Marcotte E."/>
            <person name="Greenberg D."/>
            <person name="Roy A."/>
            <person name="Foley K."/>
            <person name="Naylor J."/>
            <person name="Stange-Thomann N."/>
            <person name="Barrett R."/>
            <person name="Gnerre S."/>
            <person name="Kamal M."/>
            <person name="Kamvysselis M."/>
            <person name="Mauceli E."/>
            <person name="Bielke C."/>
            <person name="Rudd S."/>
            <person name="Frishman D."/>
            <person name="Krystofova S."/>
            <person name="Rasmussen C."/>
            <person name="Metzenberg R.L."/>
            <person name="Perkins D.D."/>
            <person name="Kroken S."/>
            <person name="Cogoni C."/>
            <person name="Macino G."/>
            <person name="Catcheside D."/>
            <person name="Li W."/>
            <person name="Pratt R.J."/>
            <person name="Osmani S.A."/>
            <person name="DeSouza C.P."/>
            <person name="Glass L."/>
            <person name="Orbach M.J."/>
            <person name="Berglund J.A."/>
            <person name="Voelker R."/>
            <person name="Yarden O."/>
            <person name="Plamann M."/>
            <person name="Seiler S."/>
            <person name="Dunlap J."/>
            <person name="Radford A."/>
            <person name="Aramayo R."/>
            <person name="Natvig D.O."/>
            <person name="Alex L.A."/>
            <person name="Mannhaupt G."/>
            <person name="Ebbole D.J."/>
            <person name="Freitag M."/>
            <person name="Paulsen I."/>
            <person name="Sachs M.S."/>
            <person name="Lander E.S."/>
            <person name="Nusbaum C."/>
            <person name="Birren B."/>
        </authorList>
    </citation>
    <scope>NUCLEOTIDE SEQUENCE [LARGE SCALE GENOMIC DNA]</scope>
    <source>
        <strain evidence="3">ATCC 24698 / 74-OR23-1A / CBS 708.71 / DSM 1257 / FGSC 987</strain>
    </source>
</reference>
<dbReference type="KEGG" id="ncr:NCU16929"/>
<dbReference type="RefSeq" id="XP_011394809.1">
    <property type="nucleotide sequence ID" value="XM_011396507.1"/>
</dbReference>
<organism evidence="2 3">
    <name type="scientific">Neurospora crassa (strain ATCC 24698 / 74-OR23-1A / CBS 708.71 / DSM 1257 / FGSC 987)</name>
    <dbReference type="NCBI Taxonomy" id="367110"/>
    <lineage>
        <taxon>Eukaryota</taxon>
        <taxon>Fungi</taxon>
        <taxon>Dikarya</taxon>
        <taxon>Ascomycota</taxon>
        <taxon>Pezizomycotina</taxon>
        <taxon>Sordariomycetes</taxon>
        <taxon>Sordariomycetidae</taxon>
        <taxon>Sordariales</taxon>
        <taxon>Sordariaceae</taxon>
        <taxon>Neurospora</taxon>
    </lineage>
</organism>
<dbReference type="Proteomes" id="UP000001805">
    <property type="component" value="Chromosome 2, Linkage Group V"/>
</dbReference>
<dbReference type="InParanoid" id="V5IMH1"/>
<feature type="compositionally biased region" description="Polar residues" evidence="1">
    <location>
        <begin position="117"/>
        <end position="132"/>
    </location>
</feature>
<accession>V5IMH1</accession>
<proteinExistence type="predicted"/>
<keyword evidence="3" id="KW-1185">Reference proteome</keyword>
<name>V5IMH1_NEUCR</name>
<feature type="region of interest" description="Disordered" evidence="1">
    <location>
        <begin position="106"/>
        <end position="138"/>
    </location>
</feature>
<gene>
    <name evidence="2" type="ORF">NCU16929</name>
</gene>
<dbReference type="EMBL" id="CM002240">
    <property type="protein sequence ID" value="ESA42369.1"/>
    <property type="molecule type" value="Genomic_DNA"/>
</dbReference>
<sequence length="162" mass="18524">MNFKCCLRFDQCEFSVCTVQRHRDKDISRRRLRPLHSLQASQQLSRPYINQSSLDNSLHQVRRPPPSKTVQAHFDSLVSQQLPLSGTMTATNFHCGQLQRRFPLPRAGFPDSDRQSGQRSPTSQSPLVGQTVRSRESSAAPRKVSLSLQFVSSSCFEYLWCR</sequence>
<dbReference type="AlphaFoldDB" id="V5IMH1"/>
<protein>
    <submittedName>
        <fullName evidence="2">Uncharacterized protein</fullName>
    </submittedName>
</protein>
<evidence type="ECO:0000256" key="1">
    <source>
        <dbReference type="SAM" id="MobiDB-lite"/>
    </source>
</evidence>
<evidence type="ECO:0000313" key="2">
    <source>
        <dbReference type="EMBL" id="ESA42369.1"/>
    </source>
</evidence>
<evidence type="ECO:0000313" key="3">
    <source>
        <dbReference type="Proteomes" id="UP000001805"/>
    </source>
</evidence>
<dbReference type="VEuPathDB" id="FungiDB:NCU16929"/>
<dbReference type="GeneID" id="23569729"/>